<dbReference type="Proteomes" id="UP000092839">
    <property type="component" value="Chromosome"/>
</dbReference>
<dbReference type="Gene3D" id="3.40.50.1820">
    <property type="entry name" value="alpha/beta hydrolase"/>
    <property type="match status" value="1"/>
</dbReference>
<gene>
    <name evidence="2" type="ORF">LMTR13_11975</name>
</gene>
<keyword evidence="3" id="KW-1185">Reference proteome</keyword>
<evidence type="ECO:0000313" key="3">
    <source>
        <dbReference type="Proteomes" id="UP000092839"/>
    </source>
</evidence>
<name>A0A1B1UDG6_9BRAD</name>
<proteinExistence type="predicted"/>
<reference evidence="2 3" key="1">
    <citation type="submission" date="2016-07" db="EMBL/GenBank/DDBJ databases">
        <title>Complete genome sequence of Bradyrhizobium icense LMTR 13T, a potential inoculant strain isolated from lima bean (Phaseolus lunatus) in Peru.</title>
        <authorList>
            <person name="Ormeno-Orrillo E."/>
            <person name="Duran D."/>
            <person name="Rogel M.A."/>
            <person name="Rey L."/>
            <person name="Imperial J."/>
            <person name="Ruiz-Argueso T."/>
            <person name="Martinez-Romero E."/>
        </authorList>
    </citation>
    <scope>NUCLEOTIDE SEQUENCE [LARGE SCALE GENOMIC DNA]</scope>
    <source>
        <strain evidence="2 3">LMTR 13</strain>
    </source>
</reference>
<feature type="domain" description="AB hydrolase-1" evidence="1">
    <location>
        <begin position="78"/>
        <end position="323"/>
    </location>
</feature>
<sequence length="335" mass="37834">MINFSKRIDLRRRYHRGVAIAVATATWLGAPVAGSFAAPAHAQALFGQEQKVDIGFLEIDEDITLRRMVVHNANPKGTVLFLHGFPETLYAWKDISLTLAADYEVHAFDWPGFGFSSRPKTDKFSYAPRDYARVLNDYIRKTGINTSKLTIYATDIGALPALLLAQEKPGIATSIIVGDFAPFDRPQYMYASLQSLKAGPSMGHAREQLNRNRDDILENAFRRGLPKEAQFDVPREFKDDMSRAWDHGGITTADAFSRYYAHFTRDQNHFESHLEQLAIPVKVVWGEKDLYIKKEMGIELAGRIGAELTLLPDIGHYPHLQNPQQTIEEVRAAFR</sequence>
<dbReference type="Pfam" id="PF00561">
    <property type="entry name" value="Abhydrolase_1"/>
    <property type="match status" value="1"/>
</dbReference>
<dbReference type="RefSeq" id="WP_065728058.1">
    <property type="nucleotide sequence ID" value="NZ_CP016428.1"/>
</dbReference>
<evidence type="ECO:0000259" key="1">
    <source>
        <dbReference type="Pfam" id="PF00561"/>
    </source>
</evidence>
<dbReference type="PANTHER" id="PTHR43689">
    <property type="entry name" value="HYDROLASE"/>
    <property type="match status" value="1"/>
</dbReference>
<dbReference type="InterPro" id="IPR000639">
    <property type="entry name" value="Epox_hydrolase-like"/>
</dbReference>
<dbReference type="InterPro" id="IPR029058">
    <property type="entry name" value="AB_hydrolase_fold"/>
</dbReference>
<dbReference type="PANTHER" id="PTHR43689:SF8">
    <property type="entry name" value="ALPHA_BETA-HYDROLASES SUPERFAMILY PROTEIN"/>
    <property type="match status" value="1"/>
</dbReference>
<dbReference type="STRING" id="1274631.LMTR13_11975"/>
<dbReference type="AlphaFoldDB" id="A0A1B1UDG6"/>
<dbReference type="SUPFAM" id="SSF53474">
    <property type="entry name" value="alpha/beta-Hydrolases"/>
    <property type="match status" value="1"/>
</dbReference>
<dbReference type="PRINTS" id="PR00412">
    <property type="entry name" value="EPOXHYDRLASE"/>
</dbReference>
<keyword evidence="2" id="KW-0378">Hydrolase</keyword>
<organism evidence="2 3">
    <name type="scientific">Bradyrhizobium icense</name>
    <dbReference type="NCBI Taxonomy" id="1274631"/>
    <lineage>
        <taxon>Bacteria</taxon>
        <taxon>Pseudomonadati</taxon>
        <taxon>Pseudomonadota</taxon>
        <taxon>Alphaproteobacteria</taxon>
        <taxon>Hyphomicrobiales</taxon>
        <taxon>Nitrobacteraceae</taxon>
        <taxon>Bradyrhizobium</taxon>
    </lineage>
</organism>
<accession>A0A1B1UDG6</accession>
<evidence type="ECO:0000313" key="2">
    <source>
        <dbReference type="EMBL" id="ANW00785.1"/>
    </source>
</evidence>
<dbReference type="InterPro" id="IPR000073">
    <property type="entry name" value="AB_hydrolase_1"/>
</dbReference>
<protein>
    <submittedName>
        <fullName evidence="2">Alpha/beta hydrolase</fullName>
    </submittedName>
</protein>
<dbReference type="GO" id="GO:0016787">
    <property type="term" value="F:hydrolase activity"/>
    <property type="evidence" value="ECO:0007669"/>
    <property type="project" value="UniProtKB-KW"/>
</dbReference>
<dbReference type="KEGG" id="bic:LMTR13_11975"/>
<dbReference type="EMBL" id="CP016428">
    <property type="protein sequence ID" value="ANW00785.1"/>
    <property type="molecule type" value="Genomic_DNA"/>
</dbReference>
<dbReference type="OrthoDB" id="9804723at2"/>